<dbReference type="OrthoDB" id="9807498at2"/>
<dbReference type="PANTHER" id="PTHR30217:SF10">
    <property type="entry name" value="23S RRNA 5-HYDROXYCYTIDINE C2501 SYNTHASE"/>
    <property type="match status" value="1"/>
</dbReference>
<dbReference type="Proteomes" id="UP000001784">
    <property type="component" value="Chromosome"/>
</dbReference>
<dbReference type="eggNOG" id="COG0309">
    <property type="taxonomic scope" value="Bacteria"/>
</dbReference>
<protein>
    <submittedName>
        <fullName evidence="1">Peptidase U32</fullName>
    </submittedName>
</protein>
<reference evidence="1 2" key="1">
    <citation type="submission" date="2006-10" db="EMBL/GenBank/DDBJ databases">
        <title>Complete sequence of Syntrophobacter fumaroxidans MPOB.</title>
        <authorList>
            <consortium name="US DOE Joint Genome Institute"/>
            <person name="Copeland A."/>
            <person name="Lucas S."/>
            <person name="Lapidus A."/>
            <person name="Barry K."/>
            <person name="Detter J.C."/>
            <person name="Glavina del Rio T."/>
            <person name="Hammon N."/>
            <person name="Israni S."/>
            <person name="Pitluck S."/>
            <person name="Goltsman E.G."/>
            <person name="Martinez M."/>
            <person name="Schmutz J."/>
            <person name="Larimer F."/>
            <person name="Land M."/>
            <person name="Hauser L."/>
            <person name="Kyrpides N."/>
            <person name="Kim E."/>
            <person name="Boone D.R."/>
            <person name="Brockman F."/>
            <person name="Culley D."/>
            <person name="Ferry J."/>
            <person name="Gunsalus R."/>
            <person name="McInerney M.J."/>
            <person name="Morrison M."/>
            <person name="Plugge C."/>
            <person name="Rohlin L."/>
            <person name="Scholten J."/>
            <person name="Sieber J."/>
            <person name="Stams A.J.M."/>
            <person name="Worm P."/>
            <person name="Henstra A.M."/>
            <person name="Richardson P."/>
        </authorList>
    </citation>
    <scope>NUCLEOTIDE SEQUENCE [LARGE SCALE GENOMIC DNA]</scope>
    <source>
        <strain evidence="2">DSM 10017 / MPOB</strain>
    </source>
</reference>
<dbReference type="STRING" id="335543.Sfum_0664"/>
<proteinExistence type="predicted"/>
<organism evidence="1 2">
    <name type="scientific">Syntrophobacter fumaroxidans (strain DSM 10017 / MPOB)</name>
    <dbReference type="NCBI Taxonomy" id="335543"/>
    <lineage>
        <taxon>Bacteria</taxon>
        <taxon>Pseudomonadati</taxon>
        <taxon>Thermodesulfobacteriota</taxon>
        <taxon>Syntrophobacteria</taxon>
        <taxon>Syntrophobacterales</taxon>
        <taxon>Syntrophobacteraceae</taxon>
        <taxon>Syntrophobacter</taxon>
    </lineage>
</organism>
<evidence type="ECO:0000313" key="1">
    <source>
        <dbReference type="EMBL" id="ABK16363.1"/>
    </source>
</evidence>
<dbReference type="PANTHER" id="PTHR30217">
    <property type="entry name" value="PEPTIDASE U32 FAMILY"/>
    <property type="match status" value="1"/>
</dbReference>
<dbReference type="EMBL" id="CP000478">
    <property type="protein sequence ID" value="ABK16363.1"/>
    <property type="molecule type" value="Genomic_DNA"/>
</dbReference>
<dbReference type="KEGG" id="sfu:Sfum_0664"/>
<accession>A0LG11</accession>
<dbReference type="Pfam" id="PF01136">
    <property type="entry name" value="Peptidase_U32"/>
    <property type="match status" value="1"/>
</dbReference>
<gene>
    <name evidence="1" type="ordered locus">Sfum_0664</name>
</gene>
<dbReference type="InParanoid" id="A0LG11"/>
<dbReference type="HOGENOM" id="CLU_011540_4_1_7"/>
<name>A0LG11_SYNFM</name>
<dbReference type="InterPro" id="IPR001539">
    <property type="entry name" value="Peptidase_U32"/>
</dbReference>
<keyword evidence="2" id="KW-1185">Reference proteome</keyword>
<evidence type="ECO:0000313" key="2">
    <source>
        <dbReference type="Proteomes" id="UP000001784"/>
    </source>
</evidence>
<dbReference type="AlphaFoldDB" id="A0LG11"/>
<dbReference type="RefSeq" id="WP_011697536.1">
    <property type="nucleotide sequence ID" value="NC_008554.1"/>
</dbReference>
<sequence length="696" mass="77283">MESGKRNDKLPELLAPAGHMEGFFAAVDNGADSIYLGLKQLSARASAVNFSLDELARLVPYAHARRVSVIVALNSLVTASELSGIPDVLQSLSDLQVDALIVQDPGVIHLARRLFPSLRLHASTLTTIHNSAGVRQMQRMGVSRVVLARELTLDEIARIRASTGAELEVFVHGALCFSYSGMCLTSSFRGGHSGLRGRCVQPCRLQFRQGRKTGYFLSCNDFSALPFVPELKKLGLAALKIEGRMKPADYVSRVVKAYRLVLDADEAHTSEAVREGMQWIADAPSRRLVSGFLEKNFNETVLTPHRSGSSGLWIGTVKKISQDGAHVSLRRGLKAGDRLRPESKEGKEEPIFRVTGIAALAGTRLAAAEPGDVVVVSGRGGLKAGDRLFRIASESAGAHTTVPNRLKNVKPLTYRKTFSDPAGRAGALGERPEAGGVERQEERLTIKTGTLHHMAEAFKSNPWRVLLTATRTNLERMARQRLPKAQKSRFVWSLPPLISEKSDLEYYARAVNWFVDKGFLLWELNNWGHFDLFAERQGPGFIAGPRFNLRNGAALAAMAEEGCRWSVLSPEITFKELQLLGRMPLPSQPIVSVYSWPPLFTSRLTPKLEEGKPFSTLRGDVYMMERKSDGTRVYADHPVCWFDRLSRLREAGHRHFLIDISEAPDEKALEFHKLILGFRRSRFEGTCHPFNFDREP</sequence>
<dbReference type="eggNOG" id="COG0826">
    <property type="taxonomic scope" value="Bacteria"/>
</dbReference>
<dbReference type="InterPro" id="IPR051454">
    <property type="entry name" value="RNA/ubiquinone_mod_enzymes"/>
</dbReference>